<feature type="transmembrane region" description="Helical" evidence="1">
    <location>
        <begin position="144"/>
        <end position="161"/>
    </location>
</feature>
<comment type="caution">
    <text evidence="2">The sequence shown here is derived from an EMBL/GenBank/DDBJ whole genome shotgun (WGS) entry which is preliminary data.</text>
</comment>
<dbReference type="AlphaFoldDB" id="A0A0P6WRU9"/>
<keyword evidence="3" id="KW-1185">Reference proteome</keyword>
<gene>
    <name evidence="2" type="ORF">ADM99_09340</name>
</gene>
<accession>A0A0P6WRU9</accession>
<keyword evidence="1" id="KW-0812">Transmembrane</keyword>
<evidence type="ECO:0000313" key="3">
    <source>
        <dbReference type="Proteomes" id="UP000050430"/>
    </source>
</evidence>
<keyword evidence="1" id="KW-1133">Transmembrane helix</keyword>
<evidence type="ECO:0000256" key="1">
    <source>
        <dbReference type="SAM" id="Phobius"/>
    </source>
</evidence>
<keyword evidence="1" id="KW-0472">Membrane</keyword>
<reference evidence="2 3" key="1">
    <citation type="submission" date="2015-07" db="EMBL/GenBank/DDBJ databases">
        <title>Genome sequence of Leptolinea tardivitalis DSM 16556.</title>
        <authorList>
            <person name="Hemp J."/>
            <person name="Ward L.M."/>
            <person name="Pace L.A."/>
            <person name="Fischer W.W."/>
        </authorList>
    </citation>
    <scope>NUCLEOTIDE SEQUENCE [LARGE SCALE GENOMIC DNA]</scope>
    <source>
        <strain evidence="2 3">YMTK-2</strain>
    </source>
</reference>
<name>A0A0P6WRU9_9CHLR</name>
<dbReference type="EMBL" id="LGCK01000010">
    <property type="protein sequence ID" value="KPL71667.1"/>
    <property type="molecule type" value="Genomic_DNA"/>
</dbReference>
<dbReference type="OrthoDB" id="160693at2"/>
<evidence type="ECO:0000313" key="2">
    <source>
        <dbReference type="EMBL" id="KPL71667.1"/>
    </source>
</evidence>
<evidence type="ECO:0008006" key="4">
    <source>
        <dbReference type="Google" id="ProtNLM"/>
    </source>
</evidence>
<proteinExistence type="predicted"/>
<dbReference type="STRING" id="229920.ADM99_09340"/>
<organism evidence="2 3">
    <name type="scientific">Leptolinea tardivitalis</name>
    <dbReference type="NCBI Taxonomy" id="229920"/>
    <lineage>
        <taxon>Bacteria</taxon>
        <taxon>Bacillati</taxon>
        <taxon>Chloroflexota</taxon>
        <taxon>Anaerolineae</taxon>
        <taxon>Anaerolineales</taxon>
        <taxon>Anaerolineaceae</taxon>
        <taxon>Leptolinea</taxon>
    </lineage>
</organism>
<dbReference type="RefSeq" id="WP_062420254.1">
    <property type="nucleotide sequence ID" value="NZ_BBYA01000001.1"/>
</dbReference>
<dbReference type="Proteomes" id="UP000050430">
    <property type="component" value="Unassembled WGS sequence"/>
</dbReference>
<sequence length="263" mass="30104">MSLTQSYMGDHPDNYYFHGQVNLIDSSVRNTFQFVIPAGDQKTYRLAQMDTCTHIQRKNFRFHPPVKISLQARVSDNILPGTWGFGLWNDPFSAGIGIKGSGLRLPCLPQAAWFFYGSPKNDLSFSQETENNGLMASVFSSRKIPPVLFLFGLPVLPLLFFRPVSRQLRRLTSCFIHEESQKADITPSYWHEYELIWLDDKVQFMIDKKMIRDTNLSPCPPLGLVIWIDNQYASYSSNGAIRFGLEANPQSAWLEIRNLEITT</sequence>
<protein>
    <recommendedName>
        <fullName evidence="4">GH16 domain-containing protein</fullName>
    </recommendedName>
</protein>